<comment type="caution">
    <text evidence="1">The sequence shown here is derived from an EMBL/GenBank/DDBJ whole genome shotgun (WGS) entry which is preliminary data.</text>
</comment>
<gene>
    <name evidence="1" type="ORF">DPMN_030814</name>
</gene>
<accession>A0A9D4LYU1</accession>
<reference evidence="1" key="1">
    <citation type="journal article" date="2019" name="bioRxiv">
        <title>The Genome of the Zebra Mussel, Dreissena polymorpha: A Resource for Invasive Species Research.</title>
        <authorList>
            <person name="McCartney M.A."/>
            <person name="Auch B."/>
            <person name="Kono T."/>
            <person name="Mallez S."/>
            <person name="Zhang Y."/>
            <person name="Obille A."/>
            <person name="Becker A."/>
            <person name="Abrahante J.E."/>
            <person name="Garbe J."/>
            <person name="Badalamenti J.P."/>
            <person name="Herman A."/>
            <person name="Mangelson H."/>
            <person name="Liachko I."/>
            <person name="Sullivan S."/>
            <person name="Sone E.D."/>
            <person name="Koren S."/>
            <person name="Silverstein K.A.T."/>
            <person name="Beckman K.B."/>
            <person name="Gohl D.M."/>
        </authorList>
    </citation>
    <scope>NUCLEOTIDE SEQUENCE</scope>
    <source>
        <strain evidence="1">Duluth1</strain>
        <tissue evidence="1">Whole animal</tissue>
    </source>
</reference>
<evidence type="ECO:0000313" key="2">
    <source>
        <dbReference type="Proteomes" id="UP000828390"/>
    </source>
</evidence>
<dbReference type="Proteomes" id="UP000828390">
    <property type="component" value="Unassembled WGS sequence"/>
</dbReference>
<organism evidence="1 2">
    <name type="scientific">Dreissena polymorpha</name>
    <name type="common">Zebra mussel</name>
    <name type="synonym">Mytilus polymorpha</name>
    <dbReference type="NCBI Taxonomy" id="45954"/>
    <lineage>
        <taxon>Eukaryota</taxon>
        <taxon>Metazoa</taxon>
        <taxon>Spiralia</taxon>
        <taxon>Lophotrochozoa</taxon>
        <taxon>Mollusca</taxon>
        <taxon>Bivalvia</taxon>
        <taxon>Autobranchia</taxon>
        <taxon>Heteroconchia</taxon>
        <taxon>Euheterodonta</taxon>
        <taxon>Imparidentia</taxon>
        <taxon>Neoheterodontei</taxon>
        <taxon>Myida</taxon>
        <taxon>Dreissenoidea</taxon>
        <taxon>Dreissenidae</taxon>
        <taxon>Dreissena</taxon>
    </lineage>
</organism>
<sequence>MIKKYAQSRNCKFQPSWQTNRPWLGFDDVNGVMTFSVCQQFSRDNDENAFVKGTKYLRIDGIKAH</sequence>
<evidence type="ECO:0000313" key="1">
    <source>
        <dbReference type="EMBL" id="KAH3867682.1"/>
    </source>
</evidence>
<reference evidence="1" key="2">
    <citation type="submission" date="2020-11" db="EMBL/GenBank/DDBJ databases">
        <authorList>
            <person name="McCartney M.A."/>
            <person name="Auch B."/>
            <person name="Kono T."/>
            <person name="Mallez S."/>
            <person name="Becker A."/>
            <person name="Gohl D.M."/>
            <person name="Silverstein K.A.T."/>
            <person name="Koren S."/>
            <person name="Bechman K.B."/>
            <person name="Herman A."/>
            <person name="Abrahante J.E."/>
            <person name="Garbe J."/>
        </authorList>
    </citation>
    <scope>NUCLEOTIDE SEQUENCE</scope>
    <source>
        <strain evidence="1">Duluth1</strain>
        <tissue evidence="1">Whole animal</tissue>
    </source>
</reference>
<proteinExistence type="predicted"/>
<dbReference type="EMBL" id="JAIWYP010000002">
    <property type="protein sequence ID" value="KAH3867682.1"/>
    <property type="molecule type" value="Genomic_DNA"/>
</dbReference>
<protein>
    <submittedName>
        <fullName evidence="1">Uncharacterized protein</fullName>
    </submittedName>
</protein>
<dbReference type="AlphaFoldDB" id="A0A9D4LYU1"/>
<keyword evidence="2" id="KW-1185">Reference proteome</keyword>
<name>A0A9D4LYU1_DREPO</name>